<evidence type="ECO:0000256" key="1">
    <source>
        <dbReference type="ARBA" id="ARBA00009986"/>
    </source>
</evidence>
<dbReference type="InterPro" id="IPR016161">
    <property type="entry name" value="Ald_DH/histidinol_DH"/>
</dbReference>
<evidence type="ECO:0000256" key="2">
    <source>
        <dbReference type="ARBA" id="ARBA00023002"/>
    </source>
</evidence>
<dbReference type="InterPro" id="IPR016163">
    <property type="entry name" value="Ald_DH_C"/>
</dbReference>
<dbReference type="Gene3D" id="3.40.605.10">
    <property type="entry name" value="Aldehyde Dehydrogenase, Chain A, domain 1"/>
    <property type="match status" value="1"/>
</dbReference>
<dbReference type="InterPro" id="IPR015590">
    <property type="entry name" value="Aldehyde_DH_dom"/>
</dbReference>
<evidence type="ECO:0000256" key="5">
    <source>
        <dbReference type="PROSITE-ProRule" id="PRU10007"/>
    </source>
</evidence>
<dbReference type="SUPFAM" id="SSF53720">
    <property type="entry name" value="ALDH-like"/>
    <property type="match status" value="1"/>
</dbReference>
<keyword evidence="9" id="KW-1185">Reference proteome</keyword>
<reference evidence="8 9" key="1">
    <citation type="submission" date="2023-04" db="EMBL/GenBank/DDBJ databases">
        <title>Streptomyces chengmaiensis sp. nov. isolated from the stem of mangrove plant in Hainan.</title>
        <authorList>
            <person name="Huang X."/>
            <person name="Zhou S."/>
            <person name="Chu X."/>
            <person name="Xie Y."/>
            <person name="Lin Y."/>
        </authorList>
    </citation>
    <scope>NUCLEOTIDE SEQUENCE [LARGE SCALE GENOMIC DNA]</scope>
    <source>
        <strain evidence="8 9">HNM0663</strain>
    </source>
</reference>
<sequence>MSAQKTIHVAGEWREAASGATREILDPADATVFAVVAEGGREDADAAVAAARAAFDAGEWPRTPVAERAALLRRVAELLQRDREKIGLLESRDAGKTLEEGRVDVDCVTDAFRYFADLVMNESGGRVVDAGSDDIHSVVVHEPVGVCGMITPWNYPLLQASWKIAPALAAGNTFVIKPSEITPLSTVALIELLAEAGLPAGVANIVTGAGDPVGARLADHPDVDLISFTGGLASGQKVMHAAVDGVKKVALELGGKNPNVVFADACETDEGFDTAVDQALNAAFIHSGQVCSAGSRLIVEESLRERFVAEVARRAEKIRLGRGTDEGVECGPLVSAQQLAKTEDHVASALAEGAVLRAGGERPKGEEYADGYFYRPTVLDQCHRTMRVIREEIFGPVLTVETFRTEDEAVALANDTEYGLAGAVWTADAGRARRVAGRLRHGTVWINDFHPYLPQAEWGGFGKSGIGRELGPSGLDEYRETKHVYQNLAPRPVRWFAG</sequence>
<dbReference type="PROSITE" id="PS00687">
    <property type="entry name" value="ALDEHYDE_DEHYDR_GLU"/>
    <property type="match status" value="1"/>
</dbReference>
<evidence type="ECO:0000313" key="8">
    <source>
        <dbReference type="EMBL" id="MDH2391809.1"/>
    </source>
</evidence>
<keyword evidence="2 6" id="KW-0560">Oxidoreductase</keyword>
<proteinExistence type="inferred from homology"/>
<evidence type="ECO:0000259" key="7">
    <source>
        <dbReference type="Pfam" id="PF00171"/>
    </source>
</evidence>
<keyword evidence="3" id="KW-0520">NAD</keyword>
<evidence type="ECO:0000256" key="3">
    <source>
        <dbReference type="ARBA" id="ARBA00023027"/>
    </source>
</evidence>
<dbReference type="EMBL" id="JARWBG010000032">
    <property type="protein sequence ID" value="MDH2391809.1"/>
    <property type="molecule type" value="Genomic_DNA"/>
</dbReference>
<evidence type="ECO:0000256" key="4">
    <source>
        <dbReference type="ARBA" id="ARBA00037921"/>
    </source>
</evidence>
<dbReference type="InterPro" id="IPR016160">
    <property type="entry name" value="Ald_DH_CS_CYS"/>
</dbReference>
<feature type="domain" description="Aldehyde dehydrogenase" evidence="7">
    <location>
        <begin position="13"/>
        <end position="484"/>
    </location>
</feature>
<comment type="pathway">
    <text evidence="4">Amine and polyamine biosynthesis; betaine biosynthesis via choline pathway; betaine from betaine aldehyde: step 1/1.</text>
</comment>
<organism evidence="8 9">
    <name type="scientific">Streptomyces chengmaiensis</name>
    <dbReference type="NCBI Taxonomy" id="3040919"/>
    <lineage>
        <taxon>Bacteria</taxon>
        <taxon>Bacillati</taxon>
        <taxon>Actinomycetota</taxon>
        <taxon>Actinomycetes</taxon>
        <taxon>Kitasatosporales</taxon>
        <taxon>Streptomycetaceae</taxon>
        <taxon>Streptomyces</taxon>
    </lineage>
</organism>
<comment type="caution">
    <text evidence="8">The sequence shown here is derived from an EMBL/GenBank/DDBJ whole genome shotgun (WGS) entry which is preliminary data.</text>
</comment>
<comment type="similarity">
    <text evidence="1 6">Belongs to the aldehyde dehydrogenase family.</text>
</comment>
<dbReference type="RefSeq" id="WP_279930737.1">
    <property type="nucleotide sequence ID" value="NZ_JARWBG010000032.1"/>
</dbReference>
<dbReference type="Pfam" id="PF00171">
    <property type="entry name" value="Aldedh"/>
    <property type="match status" value="1"/>
</dbReference>
<accession>A0ABT6HUT4</accession>
<evidence type="ECO:0000313" key="9">
    <source>
        <dbReference type="Proteomes" id="UP001223144"/>
    </source>
</evidence>
<dbReference type="Proteomes" id="UP001223144">
    <property type="component" value="Unassembled WGS sequence"/>
</dbReference>
<protein>
    <submittedName>
        <fullName evidence="8">Aldehyde dehydrogenase family protein</fullName>
    </submittedName>
</protein>
<dbReference type="InterPro" id="IPR016162">
    <property type="entry name" value="Ald_DH_N"/>
</dbReference>
<feature type="active site" evidence="5">
    <location>
        <position position="252"/>
    </location>
</feature>
<dbReference type="Gene3D" id="3.40.309.10">
    <property type="entry name" value="Aldehyde Dehydrogenase, Chain A, domain 2"/>
    <property type="match status" value="1"/>
</dbReference>
<name>A0ABT6HUT4_9ACTN</name>
<dbReference type="PANTHER" id="PTHR43860:SF2">
    <property type="entry name" value="BETAINE ALDEHYDE DEHYDROGENASE-RELATED"/>
    <property type="match status" value="1"/>
</dbReference>
<gene>
    <name evidence="8" type="ORF">QCN29_24130</name>
</gene>
<dbReference type="PANTHER" id="PTHR43860">
    <property type="entry name" value="BETAINE ALDEHYDE DEHYDROGENASE"/>
    <property type="match status" value="1"/>
</dbReference>
<dbReference type="InterPro" id="IPR029510">
    <property type="entry name" value="Ald_DH_CS_GLU"/>
</dbReference>
<evidence type="ECO:0000256" key="6">
    <source>
        <dbReference type="RuleBase" id="RU003345"/>
    </source>
</evidence>
<dbReference type="PROSITE" id="PS00070">
    <property type="entry name" value="ALDEHYDE_DEHYDR_CYS"/>
    <property type="match status" value="1"/>
</dbReference>